<feature type="domain" description="Rhodanese" evidence="2">
    <location>
        <begin position="261"/>
        <end position="344"/>
    </location>
</feature>
<dbReference type="InterPro" id="IPR001279">
    <property type="entry name" value="Metallo-B-lactamas"/>
</dbReference>
<evidence type="ECO:0000313" key="3">
    <source>
        <dbReference type="EMBL" id="PFG73761.1"/>
    </source>
</evidence>
<reference evidence="3 4" key="1">
    <citation type="submission" date="2017-09" db="EMBL/GenBank/DDBJ databases">
        <title>Sequencing the genomes of two abundant thermophiles in Great Basin hot springs: Thermocrinis jamiesonii and novel Chloroflexi Thermoflexus hugenholtzii.</title>
        <authorList>
            <person name="Hedlund B."/>
        </authorList>
    </citation>
    <scope>NUCLEOTIDE SEQUENCE [LARGE SCALE GENOMIC DNA]</scope>
    <source>
        <strain evidence="3 4">G233</strain>
    </source>
</reference>
<dbReference type="SUPFAM" id="SSF56281">
    <property type="entry name" value="Metallo-hydrolase/oxidoreductase"/>
    <property type="match status" value="1"/>
</dbReference>
<dbReference type="CDD" id="cd07724">
    <property type="entry name" value="POD-like_MBL-fold"/>
    <property type="match status" value="1"/>
</dbReference>
<dbReference type="Gene3D" id="3.60.15.10">
    <property type="entry name" value="Ribonuclease Z/Hydroxyacylglutathione hydrolase-like"/>
    <property type="match status" value="1"/>
</dbReference>
<dbReference type="RefSeq" id="WP_098503200.1">
    <property type="nucleotide sequence ID" value="NZ_PDJQ01000001.1"/>
</dbReference>
<proteinExistence type="predicted"/>
<gene>
    <name evidence="3" type="ORF">A9A59_0965</name>
</gene>
<dbReference type="PANTHER" id="PTHR43084">
    <property type="entry name" value="PERSULFIDE DIOXYGENASE ETHE1"/>
    <property type="match status" value="1"/>
</dbReference>
<dbReference type="GO" id="GO:0016787">
    <property type="term" value="F:hydrolase activity"/>
    <property type="evidence" value="ECO:0007669"/>
    <property type="project" value="UniProtKB-KW"/>
</dbReference>
<dbReference type="GO" id="GO:0070813">
    <property type="term" value="P:hydrogen sulfide metabolic process"/>
    <property type="evidence" value="ECO:0007669"/>
    <property type="project" value="TreeGrafter"/>
</dbReference>
<dbReference type="AlphaFoldDB" id="A0A2A9HF40"/>
<evidence type="ECO:0000259" key="2">
    <source>
        <dbReference type="PROSITE" id="PS50206"/>
    </source>
</evidence>
<comment type="caution">
    <text evidence="3">The sequence shown here is derived from an EMBL/GenBank/DDBJ whole genome shotgun (WGS) entry which is preliminary data.</text>
</comment>
<keyword evidence="3" id="KW-0378">Hydrolase</keyword>
<dbReference type="GO" id="GO:0006749">
    <property type="term" value="P:glutathione metabolic process"/>
    <property type="evidence" value="ECO:0007669"/>
    <property type="project" value="InterPro"/>
</dbReference>
<name>A0A2A9HF40_TEPT2</name>
<dbReference type="SMART" id="SM00450">
    <property type="entry name" value="RHOD"/>
    <property type="match status" value="2"/>
</dbReference>
<dbReference type="InterPro" id="IPR044528">
    <property type="entry name" value="POD-like_MBL-fold"/>
</dbReference>
<dbReference type="PANTHER" id="PTHR43084:SF1">
    <property type="entry name" value="PERSULFIDE DIOXYGENASE ETHE1, MITOCHONDRIAL"/>
    <property type="match status" value="1"/>
</dbReference>
<dbReference type="GO" id="GO:0050313">
    <property type="term" value="F:sulfur dioxygenase activity"/>
    <property type="evidence" value="ECO:0007669"/>
    <property type="project" value="InterPro"/>
</dbReference>
<keyword evidence="4" id="KW-1185">Reference proteome</keyword>
<evidence type="ECO:0000313" key="4">
    <source>
        <dbReference type="Proteomes" id="UP000223071"/>
    </source>
</evidence>
<dbReference type="SMART" id="SM00849">
    <property type="entry name" value="Lactamase_B"/>
    <property type="match status" value="1"/>
</dbReference>
<organism evidence="3 4">
    <name type="scientific">Tepidiforma thermophila (strain KCTC 52669 / CGMCC 1.13589 / G233)</name>
    <dbReference type="NCBI Taxonomy" id="2761530"/>
    <lineage>
        <taxon>Bacteria</taxon>
        <taxon>Bacillati</taxon>
        <taxon>Chloroflexota</taxon>
        <taxon>Tepidiformia</taxon>
        <taxon>Tepidiformales</taxon>
        <taxon>Tepidiformaceae</taxon>
        <taxon>Tepidiforma</taxon>
    </lineage>
</organism>
<feature type="domain" description="Rhodanese" evidence="2">
    <location>
        <begin position="360"/>
        <end position="446"/>
    </location>
</feature>
<dbReference type="InterPro" id="IPR036873">
    <property type="entry name" value="Rhodanese-like_dom_sf"/>
</dbReference>
<dbReference type="Gene3D" id="3.40.250.10">
    <property type="entry name" value="Rhodanese-like domain"/>
    <property type="match status" value="2"/>
</dbReference>
<dbReference type="CDD" id="cd00158">
    <property type="entry name" value="RHOD"/>
    <property type="match status" value="2"/>
</dbReference>
<sequence length="446" mass="47871">MKTIQFVAEALGDASYLVVQGEEAAVIDPQRDIRPFVQAAREHGATIRYVVETHVHNDYVSGGRELAALGAEVIAPAAGKLEFPHRPVEDGDVIDLGGAKLLVTAAPGHTYEHVAYLGVTPSGEVRRAFTGGALLMAAAGRTDLLGPDHTETLTRLQWETAQKLRKLVPATADVLPTHGAGSFCSATGTDLGRCGPMAAELLRNPALIAKTYEEFRAMHLASEMPIPGYYRYMAPINRKGPKVYGEPPRPRRLSAGELLGLGSETWVVDVRTRADYAAGHLPGSLEIEESTSMLAYVGWLIPFNAPIALVTYDARQAERVTVDLFRIGYEHVVGYAPAGELPLTARTETVSAEEIAEALRSGRVPVLDVRYAQELRDEPVPGARPLPFDRMPEWAPEVEGPVLVSCASGQRAAMAASYLERRGVAARPFIAGGAAEVRRALAAAVG</sequence>
<dbReference type="InterPro" id="IPR036866">
    <property type="entry name" value="RibonucZ/Hydroxyglut_hydro"/>
</dbReference>
<dbReference type="SUPFAM" id="SSF52821">
    <property type="entry name" value="Rhodanese/Cell cycle control phosphatase"/>
    <property type="match status" value="2"/>
</dbReference>
<dbReference type="Pfam" id="PF00581">
    <property type="entry name" value="Rhodanese"/>
    <property type="match status" value="2"/>
</dbReference>
<dbReference type="EMBL" id="PDJQ01000001">
    <property type="protein sequence ID" value="PFG73761.1"/>
    <property type="molecule type" value="Genomic_DNA"/>
</dbReference>
<dbReference type="Pfam" id="PF00753">
    <property type="entry name" value="Lactamase_B"/>
    <property type="match status" value="1"/>
</dbReference>
<dbReference type="InterPro" id="IPR001763">
    <property type="entry name" value="Rhodanese-like_dom"/>
</dbReference>
<dbReference type="InterPro" id="IPR051682">
    <property type="entry name" value="Mito_Persulfide_Diox"/>
</dbReference>
<dbReference type="Proteomes" id="UP000223071">
    <property type="component" value="Unassembled WGS sequence"/>
</dbReference>
<dbReference type="GO" id="GO:0046872">
    <property type="term" value="F:metal ion binding"/>
    <property type="evidence" value="ECO:0007669"/>
    <property type="project" value="UniProtKB-KW"/>
</dbReference>
<dbReference type="PROSITE" id="PS50206">
    <property type="entry name" value="RHODANESE_3"/>
    <property type="match status" value="2"/>
</dbReference>
<protein>
    <submittedName>
        <fullName evidence="3">Glyoxylase-like metal-dependent hydrolase (Beta-lactamase superfamily II)</fullName>
    </submittedName>
</protein>
<accession>A0A2A9HF40</accession>
<evidence type="ECO:0000256" key="1">
    <source>
        <dbReference type="ARBA" id="ARBA00022723"/>
    </source>
</evidence>
<keyword evidence="1" id="KW-0479">Metal-binding</keyword>